<keyword evidence="3" id="KW-0132">Cell division</keyword>
<keyword evidence="10" id="KW-0233">DNA recombination</keyword>
<evidence type="ECO:0000313" key="16">
    <source>
        <dbReference type="Proteomes" id="UP000199403"/>
    </source>
</evidence>
<dbReference type="PANTHER" id="PTHR45674">
    <property type="entry name" value="DNA LIGASE 1/3 FAMILY MEMBER"/>
    <property type="match status" value="1"/>
</dbReference>
<keyword evidence="6" id="KW-0547">Nucleotide-binding</keyword>
<dbReference type="InterPro" id="IPR016059">
    <property type="entry name" value="DNA_ligase_ATP-dep_CS"/>
</dbReference>
<dbReference type="Gene3D" id="3.30.470.30">
    <property type="entry name" value="DNA ligase/mRNA capping enzyme"/>
    <property type="match status" value="1"/>
</dbReference>
<dbReference type="SUPFAM" id="SSF56091">
    <property type="entry name" value="DNA ligase/mRNA capping enzyme, catalytic domain"/>
    <property type="match status" value="1"/>
</dbReference>
<dbReference type="InterPro" id="IPR050191">
    <property type="entry name" value="ATP-dep_DNA_ligase"/>
</dbReference>
<dbReference type="GO" id="GO:0046872">
    <property type="term" value="F:metal ion binding"/>
    <property type="evidence" value="ECO:0007669"/>
    <property type="project" value="UniProtKB-KW"/>
</dbReference>
<dbReference type="Proteomes" id="UP000199403">
    <property type="component" value="Unassembled WGS sequence"/>
</dbReference>
<feature type="domain" description="ATP-dependent DNA ligase family profile" evidence="14">
    <location>
        <begin position="322"/>
        <end position="452"/>
    </location>
</feature>
<dbReference type="Gene3D" id="2.40.50.140">
    <property type="entry name" value="Nucleic acid-binding proteins"/>
    <property type="match status" value="1"/>
</dbReference>
<dbReference type="Gene3D" id="1.10.3260.10">
    <property type="entry name" value="DNA ligase, ATP-dependent, N-terminal domain"/>
    <property type="match status" value="1"/>
</dbReference>
<dbReference type="GO" id="GO:0005524">
    <property type="term" value="F:ATP binding"/>
    <property type="evidence" value="ECO:0007669"/>
    <property type="project" value="UniProtKB-KW"/>
</dbReference>
<protein>
    <recommendedName>
        <fullName evidence="1">DNA ligase (ATP)</fullName>
        <ecNumber evidence="1">6.5.1.1</ecNumber>
    </recommendedName>
</protein>
<proteinExistence type="predicted"/>
<dbReference type="CDD" id="cd07897">
    <property type="entry name" value="Adenylation_DNA_ligase_Bac1"/>
    <property type="match status" value="1"/>
</dbReference>
<keyword evidence="8" id="KW-0067">ATP-binding</keyword>
<evidence type="ECO:0000256" key="5">
    <source>
        <dbReference type="ARBA" id="ARBA00022723"/>
    </source>
</evidence>
<sequence length="549" mass="63508">MVYETPEFVKISEENHKNHMKRFSNLIAQLDQTNKTGDKLGLLQAYFAQAPDQDRLWTLALFTHKRPKRTVTTRQLRDWCCDRAGIPDWLFEESYQTVGDLAETIALVLPDNTERSERSLHEWIQFLEKLKSQDEDSKKREIASAWNKLNREERLVFNKLITGGFRIGVSQQLITRALASTFDMEKSALAHRIMGNWSPLETTFTDLLFEADLSSDRSRPYPFYLAHPLEGTEALPGSRSDWLAEWKWDGIRGQLIQRKGEVFIWSRGEELITDKFPELEQMGKNLPEGTVLDGEIMPFENGNPLPFGLLQTRLGRKNVSARLLREAPVSFMAYDLLEWKGQDVRHWELWKRRETLAALIHSMPKENLELSQVLTDSNWAELAALREQSRSVKAEGLMLKRKDGSYETGRKRGGWWKWKIDPLTVDGVMIYAQKGHGRRANLYSDYTFGVWNGDTLVPFAKAYSGLTDQEMKAVDAYVKKNTRERFGPVRTVTPGLVFEIAFEGIQESPRHKSGIALRFPRIHRWRRDKSIESANTLEDLQLLLEKYGK</sequence>
<evidence type="ECO:0000259" key="14">
    <source>
        <dbReference type="PROSITE" id="PS50160"/>
    </source>
</evidence>
<evidence type="ECO:0000256" key="11">
    <source>
        <dbReference type="ARBA" id="ARBA00023204"/>
    </source>
</evidence>
<dbReference type="NCBIfam" id="TIGR04120">
    <property type="entry name" value="DNA_lig_bact"/>
    <property type="match status" value="1"/>
</dbReference>
<evidence type="ECO:0000256" key="13">
    <source>
        <dbReference type="ARBA" id="ARBA00034003"/>
    </source>
</evidence>
<evidence type="ECO:0000256" key="10">
    <source>
        <dbReference type="ARBA" id="ARBA00023172"/>
    </source>
</evidence>
<evidence type="ECO:0000256" key="1">
    <source>
        <dbReference type="ARBA" id="ARBA00012727"/>
    </source>
</evidence>
<organism evidence="15 16">
    <name type="scientific">Cyclobacterium xiamenense</name>
    <dbReference type="NCBI Taxonomy" id="1297121"/>
    <lineage>
        <taxon>Bacteria</taxon>
        <taxon>Pseudomonadati</taxon>
        <taxon>Bacteroidota</taxon>
        <taxon>Cytophagia</taxon>
        <taxon>Cytophagales</taxon>
        <taxon>Cyclobacteriaceae</taxon>
        <taxon>Cyclobacterium</taxon>
    </lineage>
</organism>
<evidence type="ECO:0000256" key="12">
    <source>
        <dbReference type="ARBA" id="ARBA00023306"/>
    </source>
</evidence>
<dbReference type="InterPro" id="IPR012309">
    <property type="entry name" value="DNA_ligase_ATP-dep_C"/>
</dbReference>
<dbReference type="AlphaFoldDB" id="A0A1H6TZH8"/>
<evidence type="ECO:0000256" key="8">
    <source>
        <dbReference type="ARBA" id="ARBA00022840"/>
    </source>
</evidence>
<comment type="catalytic activity">
    <reaction evidence="13">
        <text>ATP + (deoxyribonucleotide)n-3'-hydroxyl + 5'-phospho-(deoxyribonucleotide)m = (deoxyribonucleotide)n+m + AMP + diphosphate.</text>
        <dbReference type="EC" id="6.5.1.1"/>
    </reaction>
</comment>
<evidence type="ECO:0000313" key="15">
    <source>
        <dbReference type="EMBL" id="SEI83614.1"/>
    </source>
</evidence>
<dbReference type="EMBL" id="FNZH01000001">
    <property type="protein sequence ID" value="SEI83614.1"/>
    <property type="molecule type" value="Genomic_DNA"/>
</dbReference>
<dbReference type="InterPro" id="IPR012308">
    <property type="entry name" value="DNA_ligase_ATP-dep_N"/>
</dbReference>
<dbReference type="GO" id="GO:0006260">
    <property type="term" value="P:DNA replication"/>
    <property type="evidence" value="ECO:0007669"/>
    <property type="project" value="UniProtKB-KW"/>
</dbReference>
<dbReference type="SUPFAM" id="SSF50249">
    <property type="entry name" value="Nucleic acid-binding proteins"/>
    <property type="match status" value="1"/>
</dbReference>
<evidence type="ECO:0000256" key="3">
    <source>
        <dbReference type="ARBA" id="ARBA00022618"/>
    </source>
</evidence>
<dbReference type="InterPro" id="IPR012310">
    <property type="entry name" value="DNA_ligase_ATP-dep_cent"/>
</dbReference>
<keyword evidence="12" id="KW-0131">Cell cycle</keyword>
<keyword evidence="7" id="KW-0227">DNA damage</keyword>
<keyword evidence="9" id="KW-0460">Magnesium</keyword>
<dbReference type="PANTHER" id="PTHR45674:SF13">
    <property type="entry name" value="DNA LIGASE-RELATED"/>
    <property type="match status" value="1"/>
</dbReference>
<reference evidence="16" key="1">
    <citation type="submission" date="2016-10" db="EMBL/GenBank/DDBJ databases">
        <authorList>
            <person name="Varghese N."/>
            <person name="Submissions S."/>
        </authorList>
    </citation>
    <scope>NUCLEOTIDE SEQUENCE [LARGE SCALE GENOMIC DNA]</scope>
    <source>
        <strain evidence="16">IBRC-M 10761</strain>
    </source>
</reference>
<dbReference type="STRING" id="1416801.SAMN05192553_101477"/>
<evidence type="ECO:0000256" key="6">
    <source>
        <dbReference type="ARBA" id="ARBA00022741"/>
    </source>
</evidence>
<dbReference type="InterPro" id="IPR012340">
    <property type="entry name" value="NA-bd_OB-fold"/>
</dbReference>
<keyword evidence="11" id="KW-0234">DNA repair</keyword>
<dbReference type="Pfam" id="PF04675">
    <property type="entry name" value="DNA_ligase_A_N"/>
    <property type="match status" value="1"/>
</dbReference>
<dbReference type="PROSITE" id="PS00697">
    <property type="entry name" value="DNA_LIGASE_A1"/>
    <property type="match status" value="1"/>
</dbReference>
<evidence type="ECO:0000256" key="7">
    <source>
        <dbReference type="ARBA" id="ARBA00022763"/>
    </source>
</evidence>
<name>A0A1H6TZH8_9BACT</name>
<gene>
    <name evidence="15" type="ORF">SAMN05192553_101477</name>
</gene>
<dbReference type="PROSITE" id="PS50160">
    <property type="entry name" value="DNA_LIGASE_A3"/>
    <property type="match status" value="1"/>
</dbReference>
<dbReference type="GO" id="GO:0006310">
    <property type="term" value="P:DNA recombination"/>
    <property type="evidence" value="ECO:0007669"/>
    <property type="project" value="UniProtKB-KW"/>
</dbReference>
<evidence type="ECO:0000256" key="2">
    <source>
        <dbReference type="ARBA" id="ARBA00022598"/>
    </source>
</evidence>
<dbReference type="GO" id="GO:0051301">
    <property type="term" value="P:cell division"/>
    <property type="evidence" value="ECO:0007669"/>
    <property type="project" value="UniProtKB-KW"/>
</dbReference>
<accession>A0A1H6TZH8</accession>
<keyword evidence="2 15" id="KW-0436">Ligase</keyword>
<dbReference type="GO" id="GO:0003677">
    <property type="term" value="F:DNA binding"/>
    <property type="evidence" value="ECO:0007669"/>
    <property type="project" value="InterPro"/>
</dbReference>
<keyword evidence="5" id="KW-0479">Metal-binding</keyword>
<dbReference type="EC" id="6.5.1.1" evidence="1"/>
<evidence type="ECO:0000256" key="4">
    <source>
        <dbReference type="ARBA" id="ARBA00022705"/>
    </source>
</evidence>
<keyword evidence="4" id="KW-0235">DNA replication</keyword>
<keyword evidence="16" id="KW-1185">Reference proteome</keyword>
<dbReference type="Pfam" id="PF04679">
    <property type="entry name" value="DNA_ligase_A_C"/>
    <property type="match status" value="1"/>
</dbReference>
<dbReference type="InterPro" id="IPR026333">
    <property type="entry name" value="ATP_dep_DNA_lig_pp_1105_fam"/>
</dbReference>
<dbReference type="InterPro" id="IPR036599">
    <property type="entry name" value="DNA_ligase_N_sf"/>
</dbReference>
<dbReference type="GO" id="GO:0006281">
    <property type="term" value="P:DNA repair"/>
    <property type="evidence" value="ECO:0007669"/>
    <property type="project" value="UniProtKB-KW"/>
</dbReference>
<dbReference type="NCBIfam" id="NF006701">
    <property type="entry name" value="PRK09247.1"/>
    <property type="match status" value="1"/>
</dbReference>
<dbReference type="CDD" id="cd07972">
    <property type="entry name" value="OBF_DNA_ligase_Arch_LigB"/>
    <property type="match status" value="1"/>
</dbReference>
<dbReference type="Pfam" id="PF01068">
    <property type="entry name" value="DNA_ligase_A_M"/>
    <property type="match status" value="1"/>
</dbReference>
<evidence type="ECO:0000256" key="9">
    <source>
        <dbReference type="ARBA" id="ARBA00022842"/>
    </source>
</evidence>
<dbReference type="GO" id="GO:0003910">
    <property type="term" value="F:DNA ligase (ATP) activity"/>
    <property type="evidence" value="ECO:0007669"/>
    <property type="project" value="UniProtKB-EC"/>
</dbReference>